<proteinExistence type="predicted"/>
<name>A0A1H6AZ35_9VIBR</name>
<dbReference type="AlphaFoldDB" id="A0A1H6AZ35"/>
<keyword evidence="3" id="KW-1185">Reference proteome</keyword>
<dbReference type="OrthoDB" id="5877871at2"/>
<reference evidence="3" key="1">
    <citation type="submission" date="2016-10" db="EMBL/GenBank/DDBJ databases">
        <authorList>
            <person name="Varghese N."/>
            <person name="Submissions S."/>
        </authorList>
    </citation>
    <scope>NUCLEOTIDE SEQUENCE [LARGE SCALE GENOMIC DNA]</scope>
    <source>
        <strain evidence="3">CGMCC 1.7062</strain>
    </source>
</reference>
<sequence>MKKIILVGVLVTLSCSALAQEQQRGGDIIDQRSKLIFNYDNVTRDVAEQELSYCQNLANQTQEEVVESKGSGARGLLKGAAAGAAVGAISGGSGTDAAKVGAAGGLLVGRMAGKGNESAQQQKNLENYKVVLRNCMIERKYVALN</sequence>
<feature type="chain" id="PRO_5009293163" description="Glycine-zipper containing OmpA-like membrane domain-containing protein" evidence="1">
    <location>
        <begin position="20"/>
        <end position="145"/>
    </location>
</feature>
<dbReference type="RefSeq" id="WP_103881451.1">
    <property type="nucleotide sequence ID" value="NZ_FNVG01000018.1"/>
</dbReference>
<accession>A0A1H6AZ35</accession>
<organism evidence="2 3">
    <name type="scientific">Vibrio hangzhouensis</name>
    <dbReference type="NCBI Taxonomy" id="462991"/>
    <lineage>
        <taxon>Bacteria</taxon>
        <taxon>Pseudomonadati</taxon>
        <taxon>Pseudomonadota</taxon>
        <taxon>Gammaproteobacteria</taxon>
        <taxon>Vibrionales</taxon>
        <taxon>Vibrionaceae</taxon>
        <taxon>Vibrio</taxon>
    </lineage>
</organism>
<protein>
    <recommendedName>
        <fullName evidence="4">Glycine-zipper containing OmpA-like membrane domain-containing protein</fullName>
    </recommendedName>
</protein>
<dbReference type="Proteomes" id="UP000236721">
    <property type="component" value="Unassembled WGS sequence"/>
</dbReference>
<keyword evidence="1" id="KW-0732">Signal</keyword>
<evidence type="ECO:0000256" key="1">
    <source>
        <dbReference type="SAM" id="SignalP"/>
    </source>
</evidence>
<dbReference type="EMBL" id="FNVG01000018">
    <property type="protein sequence ID" value="SEG53297.1"/>
    <property type="molecule type" value="Genomic_DNA"/>
</dbReference>
<evidence type="ECO:0000313" key="3">
    <source>
        <dbReference type="Proteomes" id="UP000236721"/>
    </source>
</evidence>
<dbReference type="PROSITE" id="PS51257">
    <property type="entry name" value="PROKAR_LIPOPROTEIN"/>
    <property type="match status" value="1"/>
</dbReference>
<gene>
    <name evidence="2" type="ORF">SAMN04488244_1183</name>
</gene>
<evidence type="ECO:0008006" key="4">
    <source>
        <dbReference type="Google" id="ProtNLM"/>
    </source>
</evidence>
<feature type="signal peptide" evidence="1">
    <location>
        <begin position="1"/>
        <end position="19"/>
    </location>
</feature>
<evidence type="ECO:0000313" key="2">
    <source>
        <dbReference type="EMBL" id="SEG53297.1"/>
    </source>
</evidence>